<evidence type="ECO:0000259" key="7">
    <source>
        <dbReference type="Pfam" id="PF14449"/>
    </source>
</evidence>
<organism evidence="8 9">
    <name type="scientific">Bacillus wiedmannii</name>
    <dbReference type="NCBI Taxonomy" id="1890302"/>
    <lineage>
        <taxon>Bacteria</taxon>
        <taxon>Bacillati</taxon>
        <taxon>Bacillota</taxon>
        <taxon>Bacilli</taxon>
        <taxon>Bacillales</taxon>
        <taxon>Bacillaceae</taxon>
        <taxon>Bacillus</taxon>
        <taxon>Bacillus cereus group</taxon>
    </lineage>
</organism>
<dbReference type="GO" id="GO:0005576">
    <property type="term" value="C:extracellular region"/>
    <property type="evidence" value="ECO:0007669"/>
    <property type="project" value="UniProtKB-SubCell"/>
</dbReference>
<dbReference type="Gene3D" id="2.10.270.10">
    <property type="entry name" value="Cholin Binding"/>
    <property type="match status" value="4"/>
</dbReference>
<evidence type="ECO:0000256" key="5">
    <source>
        <dbReference type="SAM" id="Coils"/>
    </source>
</evidence>
<comment type="subcellular location">
    <subcellularLocation>
        <location evidence="1">Secreted</location>
    </subcellularLocation>
</comment>
<feature type="chain" id="PRO_5038894693" evidence="6">
    <location>
        <begin position="22"/>
        <end position="984"/>
    </location>
</feature>
<dbReference type="InterPro" id="IPR018337">
    <property type="entry name" value="Cell_wall/Cho-bd_repeat"/>
</dbReference>
<feature type="coiled-coil region" evidence="5">
    <location>
        <begin position="518"/>
        <end position="555"/>
    </location>
</feature>
<keyword evidence="3" id="KW-0677">Repeat</keyword>
<evidence type="ECO:0000256" key="4">
    <source>
        <dbReference type="PROSITE-ProRule" id="PRU00591"/>
    </source>
</evidence>
<sequence>MKKVIGLIVTLLLLFSTYALTFTEAAEVLNKVGWVKEKENWYYYEKDGSKRTEKITLDGIEYDFFKDGRLFEGKKLVGNEWMHYKEPGKLQTGWSFSGTAWSYIRDGKYATGVITYQGKQFEINKYGEMEKGWVTLRSKIKRMYPKPETKFLFESKPVKDGDLLEVIGKQGLWYQVKYQGEIGYVRIFESVVIGENPTRSWDVVKEGMNLSLFMTTEYKKDPEKYFPPNVIKNIDKRIDEDIKVLYENLDFLDKIKSTILLDNTQGWVQKDGNKWSYFRKDGQPAKGFQVIDERKYYFDDNGIMQTGWIKLPTGTYYFSPSGVMQTGAQSIDGKMYYFNEGGFLSSGLRFVNEKPYYFDESHEQKSGWMKLEYDWYLLHPNGALQTGDFTYKDKVFSFNKDGEMIKGWITLESLVKKVYPEPDLKKVLRAKHVNTGELIEVTGKVGSWYEVMYKGEKGYVRIHDAIIFDQEAKRPLTLLGGKLKIFEGVFDYIKSDQTLLNDTVDILQKMENSITDDANTYNNIAADIDNRISSLEEKKAIVIDFQKKIKDLQQKVKNDWDRLTKEEMHQLITMFIADAERAGIYGEERAKHFSEQILRRSHEMVRFMEEVQKSLTQMVEFNNQIYDVIREDIQNVGKFQDQCNIYLKQIADSIHQLAESHKRIQQVLHDNGTFEDLGNIATSTIRLKHSIDAAKPGMEELVQVTRKNVPVIAKDLQAFQERVPGIYNDVNTGLDFGNAFMDTASKVVQHKYNIPAAAINVGNIDLSNALRDFGGDSSRIYNRANDGDLSFILDITPGIGTGKEIGQLIKGEDLVTGRKYGPEDYGWGTLSVVSGGTSRIIGKVVGKIGDLEKKGKAIENATKGTSGIGWSMPRGGGVINGRKYTEHALERMAPDTLEIRAELNSRAKEMAAKKGYKLGSAEYNELFSKIDPRGMTPNVVEDIIKTGSRAPADTPGTWKYSRADGYVILNDNGDVITAVPAKKK</sequence>
<evidence type="ECO:0000256" key="1">
    <source>
        <dbReference type="ARBA" id="ARBA00004613"/>
    </source>
</evidence>
<dbReference type="Proteomes" id="UP000223472">
    <property type="component" value="Unassembled WGS sequence"/>
</dbReference>
<evidence type="ECO:0000313" key="8">
    <source>
        <dbReference type="EMBL" id="PGD30188.1"/>
    </source>
</evidence>
<reference evidence="8 9" key="1">
    <citation type="submission" date="2017-09" db="EMBL/GenBank/DDBJ databases">
        <title>Large-scale bioinformatics analysis of Bacillus genomes uncovers conserved roles of natural products in bacterial physiology.</title>
        <authorList>
            <consortium name="Agbiome Team Llc"/>
            <person name="Bleich R.M."/>
            <person name="Grubbs K.J."/>
            <person name="Santa Maria K.C."/>
            <person name="Allen S.E."/>
            <person name="Farag S."/>
            <person name="Shank E.A."/>
            <person name="Bowers A."/>
        </authorList>
    </citation>
    <scope>NUCLEOTIDE SEQUENCE [LARGE SCALE GENOMIC DNA]</scope>
    <source>
        <strain evidence="8 9">AFS065610</strain>
    </source>
</reference>
<dbReference type="SUPFAM" id="SSF69360">
    <property type="entry name" value="Cell wall binding repeat"/>
    <property type="match status" value="2"/>
</dbReference>
<dbReference type="Pfam" id="PF01473">
    <property type="entry name" value="Choline_bind_1"/>
    <property type="match status" value="2"/>
</dbReference>
<gene>
    <name evidence="8" type="ORF">COM27_25430</name>
</gene>
<dbReference type="InterPro" id="IPR027797">
    <property type="entry name" value="PT-TG_dom"/>
</dbReference>
<dbReference type="EMBL" id="NVIY01000047">
    <property type="protein sequence ID" value="PGD30188.1"/>
    <property type="molecule type" value="Genomic_DNA"/>
</dbReference>
<protein>
    <submittedName>
        <fullName evidence="8">S-layer protein</fullName>
    </submittedName>
</protein>
<feature type="repeat" description="Cell wall-binding" evidence="4">
    <location>
        <begin position="285"/>
        <end position="304"/>
    </location>
</feature>
<feature type="domain" description="Pre-toxin TG" evidence="7">
    <location>
        <begin position="788"/>
        <end position="862"/>
    </location>
</feature>
<proteinExistence type="predicted"/>
<keyword evidence="5" id="KW-0175">Coiled coil</keyword>
<feature type="signal peptide" evidence="6">
    <location>
        <begin position="1"/>
        <end position="21"/>
    </location>
</feature>
<evidence type="ECO:0000256" key="6">
    <source>
        <dbReference type="SAM" id="SignalP"/>
    </source>
</evidence>
<evidence type="ECO:0000256" key="3">
    <source>
        <dbReference type="ARBA" id="ARBA00022737"/>
    </source>
</evidence>
<dbReference type="AlphaFoldDB" id="A0A2B6RMM5"/>
<keyword evidence="2" id="KW-0964">Secreted</keyword>
<dbReference type="Pfam" id="PF19127">
    <property type="entry name" value="Choline_bind_3"/>
    <property type="match status" value="1"/>
</dbReference>
<evidence type="ECO:0000256" key="2">
    <source>
        <dbReference type="ARBA" id="ARBA00022525"/>
    </source>
</evidence>
<accession>A0A2B6RMM5</accession>
<keyword evidence="6" id="KW-0732">Signal</keyword>
<evidence type="ECO:0000313" key="9">
    <source>
        <dbReference type="Proteomes" id="UP000223472"/>
    </source>
</evidence>
<name>A0A2B6RMM5_9BACI</name>
<dbReference type="RefSeq" id="WP_098708099.1">
    <property type="nucleotide sequence ID" value="NZ_NVIY01000047.1"/>
</dbReference>
<dbReference type="Pfam" id="PF14449">
    <property type="entry name" value="PT-TG"/>
    <property type="match status" value="1"/>
</dbReference>
<comment type="caution">
    <text evidence="8">The sequence shown here is derived from an EMBL/GenBank/DDBJ whole genome shotgun (WGS) entry which is preliminary data.</text>
</comment>
<dbReference type="PROSITE" id="PS51170">
    <property type="entry name" value="CW"/>
    <property type="match status" value="1"/>
</dbReference>